<evidence type="ECO:0000256" key="4">
    <source>
        <dbReference type="ARBA" id="ARBA00022741"/>
    </source>
</evidence>
<evidence type="ECO:0000259" key="9">
    <source>
        <dbReference type="Pfam" id="PF18967"/>
    </source>
</evidence>
<evidence type="ECO:0000256" key="7">
    <source>
        <dbReference type="ARBA" id="ARBA00023136"/>
    </source>
</evidence>
<feature type="transmembrane region" description="Helical" evidence="8">
    <location>
        <begin position="364"/>
        <end position="384"/>
    </location>
</feature>
<keyword evidence="7 8" id="KW-0472">Membrane</keyword>
<keyword evidence="5 8" id="KW-1133">Transmembrane helix</keyword>
<dbReference type="GO" id="GO:0000166">
    <property type="term" value="F:nucleotide binding"/>
    <property type="evidence" value="ECO:0007669"/>
    <property type="project" value="UniProtKB-KW"/>
</dbReference>
<keyword evidence="3 8" id="KW-0812">Transmembrane</keyword>
<feature type="domain" description="Pycsar effector protein" evidence="9">
    <location>
        <begin position="214"/>
        <end position="379"/>
    </location>
</feature>
<evidence type="ECO:0000256" key="6">
    <source>
        <dbReference type="ARBA" id="ARBA00023118"/>
    </source>
</evidence>
<keyword evidence="2" id="KW-1003">Cell membrane</keyword>
<organism evidence="10 11">
    <name type="scientific">Roseivirga seohaensis subsp. aquiponti</name>
    <dbReference type="NCBI Taxonomy" id="1566026"/>
    <lineage>
        <taxon>Bacteria</taxon>
        <taxon>Pseudomonadati</taxon>
        <taxon>Bacteroidota</taxon>
        <taxon>Cytophagia</taxon>
        <taxon>Cytophagales</taxon>
        <taxon>Roseivirgaceae</taxon>
        <taxon>Roseivirga</taxon>
    </lineage>
</organism>
<dbReference type="Proteomes" id="UP000036908">
    <property type="component" value="Unassembled WGS sequence"/>
</dbReference>
<dbReference type="GO" id="GO:0051607">
    <property type="term" value="P:defense response to virus"/>
    <property type="evidence" value="ECO:0007669"/>
    <property type="project" value="UniProtKB-KW"/>
</dbReference>
<evidence type="ECO:0000313" key="11">
    <source>
        <dbReference type="Proteomes" id="UP000036908"/>
    </source>
</evidence>
<reference evidence="11" key="1">
    <citation type="submission" date="2014-11" db="EMBL/GenBank/DDBJ databases">
        <title>Genome sequencing of Roseivirga sp. D-25.</title>
        <authorList>
            <person name="Selvaratnam C."/>
            <person name="Thevarajoo S."/>
            <person name="Goh K.M."/>
            <person name="Eee R."/>
            <person name="Chan K.-G."/>
            <person name="Chong C.S."/>
        </authorList>
    </citation>
    <scope>NUCLEOTIDE SEQUENCE [LARGE SCALE GENOMIC DNA]</scope>
    <source>
        <strain evidence="11">D-25</strain>
    </source>
</reference>
<keyword evidence="6" id="KW-0051">Antiviral defense</keyword>
<dbReference type="RefSeq" id="WP_053223162.1">
    <property type="nucleotide sequence ID" value="NZ_JSVA01000008.1"/>
</dbReference>
<evidence type="ECO:0000256" key="1">
    <source>
        <dbReference type="ARBA" id="ARBA00004236"/>
    </source>
</evidence>
<proteinExistence type="predicted"/>
<dbReference type="Pfam" id="PF18967">
    <property type="entry name" value="PycTM"/>
    <property type="match status" value="1"/>
</dbReference>
<evidence type="ECO:0000256" key="8">
    <source>
        <dbReference type="SAM" id="Phobius"/>
    </source>
</evidence>
<dbReference type="AlphaFoldDB" id="A0A0L8ALU3"/>
<protein>
    <recommendedName>
        <fullName evidence="9">Pycsar effector protein domain-containing protein</fullName>
    </recommendedName>
</protein>
<dbReference type="PATRIC" id="fig|1566026.4.peg.3417"/>
<dbReference type="GO" id="GO:0005886">
    <property type="term" value="C:plasma membrane"/>
    <property type="evidence" value="ECO:0007669"/>
    <property type="project" value="UniProtKB-SubCell"/>
</dbReference>
<comment type="subcellular location">
    <subcellularLocation>
        <location evidence="1">Cell membrane</location>
    </subcellularLocation>
</comment>
<dbReference type="OrthoDB" id="5728337at2"/>
<evidence type="ECO:0000256" key="3">
    <source>
        <dbReference type="ARBA" id="ARBA00022692"/>
    </source>
</evidence>
<dbReference type="SUPFAM" id="SSF109604">
    <property type="entry name" value="HD-domain/PDEase-like"/>
    <property type="match status" value="1"/>
</dbReference>
<gene>
    <name evidence="10" type="ORF">OB69_07910</name>
</gene>
<keyword evidence="11" id="KW-1185">Reference proteome</keyword>
<dbReference type="EMBL" id="JSVA01000008">
    <property type="protein sequence ID" value="KOF03221.1"/>
    <property type="molecule type" value="Genomic_DNA"/>
</dbReference>
<sequence length="390" mass="45481">MTAQPNIINQAIDFVSELYRSTHNKEVVYYTLPNTLAFHSEAMEIAEQEELKDTLHLEIATLFFHTQFWNKKNPEVSRNTHLHEFIETHKAKLDEQKIIALMDSIHNNSEGKTLEESILYDAHYSYLGKKNFTRNLYLKAKDEDNQPSVIELHQKKIRFMIDHNYRTSYAIREFAERKSKNIYKLQTIADKWISKKNKDKRKDRKLGRGIDTMYKSIYRNHINLSAIADGKANLIISVNTIILSVIITLAGTGYTFFETGFFKYARFTVPVIILLICSLTAVIFAILSARPNVTKKRVNRERLLAKKSSILFFGNFATVELQDFVREMGVFRQEQTRLYDSMSVDIYQLGIVLHRKYRLVQISYNVFMIGLAVSVLSFLGIFIYSEFHIQ</sequence>
<name>A0A0L8ALU3_9BACT</name>
<evidence type="ECO:0000256" key="5">
    <source>
        <dbReference type="ARBA" id="ARBA00022989"/>
    </source>
</evidence>
<feature type="transmembrane region" description="Helical" evidence="8">
    <location>
        <begin position="234"/>
        <end position="257"/>
    </location>
</feature>
<comment type="caution">
    <text evidence="10">The sequence shown here is derived from an EMBL/GenBank/DDBJ whole genome shotgun (WGS) entry which is preliminary data.</text>
</comment>
<feature type="transmembrane region" description="Helical" evidence="8">
    <location>
        <begin position="269"/>
        <end position="287"/>
    </location>
</feature>
<keyword evidence="4" id="KW-0547">Nucleotide-binding</keyword>
<accession>A0A0L8ALU3</accession>
<evidence type="ECO:0000313" key="10">
    <source>
        <dbReference type="EMBL" id="KOF03221.1"/>
    </source>
</evidence>
<evidence type="ECO:0000256" key="2">
    <source>
        <dbReference type="ARBA" id="ARBA00022475"/>
    </source>
</evidence>
<dbReference type="InterPro" id="IPR043760">
    <property type="entry name" value="PycTM_dom"/>
</dbReference>